<gene>
    <name evidence="1" type="ORF">UW53_C0005G0031</name>
</gene>
<accession>A0A0G1IM04</accession>
<sequence>MTSALKARVDSLEKSILAELELLKPACPEQIRSVFEKSFDRVISELMKTELLGNVPAVPMITMPYLGIYGLAQMVKHNGNVCQVRLAPETITDTRESKMPLDLSWALDVEDGTKTLGKHFDLAGNEILQSNRLPLTVTGILNLGRGGVLSRHNVVATGSRLGDDGVALLWLSGGEPKLYWSWASFSDAEWGSASCGRYLEL</sequence>
<reference evidence="1 2" key="1">
    <citation type="journal article" date="2015" name="Nature">
        <title>rRNA introns, odd ribosomes, and small enigmatic genomes across a large radiation of phyla.</title>
        <authorList>
            <person name="Brown C.T."/>
            <person name="Hug L.A."/>
            <person name="Thomas B.C."/>
            <person name="Sharon I."/>
            <person name="Castelle C.J."/>
            <person name="Singh A."/>
            <person name="Wilkins M.J."/>
            <person name="Williams K.H."/>
            <person name="Banfield J.F."/>
        </authorList>
    </citation>
    <scope>NUCLEOTIDE SEQUENCE [LARGE SCALE GENOMIC DNA]</scope>
</reference>
<dbReference type="AlphaFoldDB" id="A0A0G1IM04"/>
<organism evidence="1 2">
    <name type="scientific">Candidatus Giovannonibacteria bacterium GW2011_GWA1_44_25</name>
    <dbReference type="NCBI Taxonomy" id="1618645"/>
    <lineage>
        <taxon>Bacteria</taxon>
        <taxon>Candidatus Giovannoniibacteriota</taxon>
    </lineage>
</organism>
<name>A0A0G1IM04_9BACT</name>
<protein>
    <submittedName>
        <fullName evidence="1">Uncharacterized protein</fullName>
    </submittedName>
</protein>
<proteinExistence type="predicted"/>
<comment type="caution">
    <text evidence="1">The sequence shown here is derived from an EMBL/GenBank/DDBJ whole genome shotgun (WGS) entry which is preliminary data.</text>
</comment>
<dbReference type="EMBL" id="LCIR01000005">
    <property type="protein sequence ID" value="KKT59948.1"/>
    <property type="molecule type" value="Genomic_DNA"/>
</dbReference>
<evidence type="ECO:0000313" key="2">
    <source>
        <dbReference type="Proteomes" id="UP000034087"/>
    </source>
</evidence>
<evidence type="ECO:0000313" key="1">
    <source>
        <dbReference type="EMBL" id="KKT59948.1"/>
    </source>
</evidence>
<dbReference type="Proteomes" id="UP000034087">
    <property type="component" value="Unassembled WGS sequence"/>
</dbReference>